<dbReference type="EMBL" id="LCAB01000014">
    <property type="protein sequence ID" value="KKR82373.1"/>
    <property type="molecule type" value="Genomic_DNA"/>
</dbReference>
<keyword evidence="2" id="KW-0813">Transport</keyword>
<keyword evidence="6" id="KW-0066">ATP synthesis</keyword>
<comment type="subcellular location">
    <subcellularLocation>
        <location evidence="1">Membrane</location>
    </subcellularLocation>
</comment>
<proteinExistence type="predicted"/>
<dbReference type="GO" id="GO:0046933">
    <property type="term" value="F:proton-transporting ATP synthase activity, rotational mechanism"/>
    <property type="evidence" value="ECO:0007669"/>
    <property type="project" value="InterPro"/>
</dbReference>
<evidence type="ECO:0000313" key="8">
    <source>
        <dbReference type="Proteomes" id="UP000034601"/>
    </source>
</evidence>
<evidence type="ECO:0000256" key="6">
    <source>
        <dbReference type="ARBA" id="ARBA00023310"/>
    </source>
</evidence>
<dbReference type="GO" id="GO:0016020">
    <property type="term" value="C:membrane"/>
    <property type="evidence" value="ECO:0007669"/>
    <property type="project" value="UniProtKB-SubCell"/>
</dbReference>
<evidence type="ECO:0000256" key="5">
    <source>
        <dbReference type="ARBA" id="ARBA00023136"/>
    </source>
</evidence>
<sequence length="163" mass="18884">MEQQLLNLILTSTFTRVQALRRLRTLREVVIRKFFSQANTPSLKEASGEEAGWISSLPADFFKGFNDKNIYQLFNTIEEEIKNIRPLTIFVPVDLPQEETEKLGKHLRSAYGEKFMMDLKIDPSLIAGARLIWNGLARDYSLRQRITDNQQTILAALKQYIKH</sequence>
<dbReference type="AlphaFoldDB" id="A0A0G0TZV6"/>
<protein>
    <submittedName>
        <fullName evidence="7">Uncharacterized protein</fullName>
    </submittedName>
</protein>
<gene>
    <name evidence="7" type="ORF">UU29_C0014G0006</name>
</gene>
<dbReference type="Pfam" id="PF00213">
    <property type="entry name" value="OSCP"/>
    <property type="match status" value="1"/>
</dbReference>
<evidence type="ECO:0000256" key="4">
    <source>
        <dbReference type="ARBA" id="ARBA00023065"/>
    </source>
</evidence>
<dbReference type="Proteomes" id="UP000034601">
    <property type="component" value="Unassembled WGS sequence"/>
</dbReference>
<evidence type="ECO:0000256" key="2">
    <source>
        <dbReference type="ARBA" id="ARBA00022448"/>
    </source>
</evidence>
<name>A0A0G0TZV6_9BACT</name>
<keyword evidence="3" id="KW-0375">Hydrogen ion transport</keyword>
<keyword evidence="4" id="KW-0406">Ion transport</keyword>
<reference evidence="7 8" key="1">
    <citation type="journal article" date="2015" name="Nature">
        <title>rRNA introns, odd ribosomes, and small enigmatic genomes across a large radiation of phyla.</title>
        <authorList>
            <person name="Brown C.T."/>
            <person name="Hug L.A."/>
            <person name="Thomas B.C."/>
            <person name="Sharon I."/>
            <person name="Castelle C.J."/>
            <person name="Singh A."/>
            <person name="Wilkins M.J."/>
            <person name="Williams K.H."/>
            <person name="Banfield J.F."/>
        </authorList>
    </citation>
    <scope>NUCLEOTIDE SEQUENCE [LARGE SCALE GENOMIC DNA]</scope>
</reference>
<evidence type="ECO:0000256" key="1">
    <source>
        <dbReference type="ARBA" id="ARBA00004370"/>
    </source>
</evidence>
<accession>A0A0G0TZV6</accession>
<comment type="caution">
    <text evidence="7">The sequence shown here is derived from an EMBL/GenBank/DDBJ whole genome shotgun (WGS) entry which is preliminary data.</text>
</comment>
<dbReference type="InterPro" id="IPR000711">
    <property type="entry name" value="ATPase_OSCP/dsu"/>
</dbReference>
<keyword evidence="5" id="KW-0472">Membrane</keyword>
<evidence type="ECO:0000256" key="3">
    <source>
        <dbReference type="ARBA" id="ARBA00022781"/>
    </source>
</evidence>
<organism evidence="7 8">
    <name type="scientific">Candidatus Daviesbacteria bacterium GW2011_GWA2_40_9</name>
    <dbReference type="NCBI Taxonomy" id="1618424"/>
    <lineage>
        <taxon>Bacteria</taxon>
        <taxon>Candidatus Daviesiibacteriota</taxon>
    </lineage>
</organism>
<evidence type="ECO:0000313" key="7">
    <source>
        <dbReference type="EMBL" id="KKR82373.1"/>
    </source>
</evidence>